<evidence type="ECO:0000256" key="12">
    <source>
        <dbReference type="RuleBase" id="RU000679"/>
    </source>
</evidence>
<dbReference type="GO" id="GO:0016020">
    <property type="term" value="C:membrane"/>
    <property type="evidence" value="ECO:0007669"/>
    <property type="project" value="UniProtKB-SubCell"/>
</dbReference>
<reference evidence="15" key="1">
    <citation type="submission" date="2011-05" db="EMBL/GenBank/DDBJ databases">
        <authorList>
            <person name="Richards S.R."/>
            <person name="Qu J."/>
            <person name="Jiang H."/>
            <person name="Jhangiani S.N."/>
            <person name="Agravi P."/>
            <person name="Goodspeed R."/>
            <person name="Gross S."/>
            <person name="Mandapat C."/>
            <person name="Jackson L."/>
            <person name="Mathew T."/>
            <person name="Pu L."/>
            <person name="Thornton R."/>
            <person name="Saada N."/>
            <person name="Wilczek-Boney K.B."/>
            <person name="Lee S."/>
            <person name="Kovar C."/>
            <person name="Wu Y."/>
            <person name="Scherer S.E."/>
            <person name="Worley K.C."/>
            <person name="Muzny D.M."/>
            <person name="Gibbs R."/>
        </authorList>
    </citation>
    <scope>NUCLEOTIDE SEQUENCE</scope>
    <source>
        <strain evidence="15">Brora</strain>
    </source>
</reference>
<keyword evidence="5 12" id="KW-0812">Transmembrane</keyword>
<evidence type="ECO:0000256" key="1">
    <source>
        <dbReference type="ARBA" id="ARBA00004141"/>
    </source>
</evidence>
<organism evidence="14 15">
    <name type="scientific">Strigamia maritima</name>
    <name type="common">European centipede</name>
    <name type="synonym">Geophilus maritimus</name>
    <dbReference type="NCBI Taxonomy" id="126957"/>
    <lineage>
        <taxon>Eukaryota</taxon>
        <taxon>Metazoa</taxon>
        <taxon>Ecdysozoa</taxon>
        <taxon>Arthropoda</taxon>
        <taxon>Myriapoda</taxon>
        <taxon>Chilopoda</taxon>
        <taxon>Pleurostigmophora</taxon>
        <taxon>Geophilomorpha</taxon>
        <taxon>Linotaeniidae</taxon>
        <taxon>Strigamia</taxon>
    </lineage>
</organism>
<accession>T1JIV8</accession>
<dbReference type="Proteomes" id="UP000014500">
    <property type="component" value="Unassembled WGS sequence"/>
</dbReference>
<dbReference type="EMBL" id="JH432016">
    <property type="status" value="NOT_ANNOTATED_CDS"/>
    <property type="molecule type" value="Genomic_DNA"/>
</dbReference>
<sequence length="239" mass="27858">MAPELCFQLLKSSKFVLGLIVDRIDRFVNFEIRPPDDVRIVFLDRMTEVTFSAHAQCHQRLERDVNRCMRQNGADLYTTQYPNLMFRKKYEYLNTTRNPMHYGRGRISVWPFMNSTLQFCNSISEVDQIKNKILELNFSPKYMNTCRRPCFFTDYSLARGNDITTQKGNANIRQTSVAVTMKSNLKHIVSEYFTYPFSTLISDVGGSIGLFLGISLLSCFKFLRKILNKMYHTFCPANK</sequence>
<dbReference type="Gene3D" id="1.10.287.770">
    <property type="entry name" value="YojJ-like"/>
    <property type="match status" value="1"/>
</dbReference>
<keyword evidence="4 12" id="KW-0894">Sodium channel</keyword>
<reference evidence="14" key="2">
    <citation type="submission" date="2015-02" db="UniProtKB">
        <authorList>
            <consortium name="EnsemblMetazoa"/>
        </authorList>
    </citation>
    <scope>IDENTIFICATION</scope>
</reference>
<evidence type="ECO:0000256" key="10">
    <source>
        <dbReference type="ARBA" id="ARBA00023201"/>
    </source>
</evidence>
<proteinExistence type="inferred from homology"/>
<keyword evidence="11 12" id="KW-0407">Ion channel</keyword>
<dbReference type="PhylomeDB" id="T1JIV8"/>
<comment type="subcellular location">
    <subcellularLocation>
        <location evidence="1">Membrane</location>
        <topology evidence="1">Multi-pass membrane protein</topology>
    </subcellularLocation>
</comment>
<dbReference type="Pfam" id="PF00858">
    <property type="entry name" value="ASC"/>
    <property type="match status" value="1"/>
</dbReference>
<evidence type="ECO:0000256" key="11">
    <source>
        <dbReference type="ARBA" id="ARBA00023303"/>
    </source>
</evidence>
<name>T1JIV8_STRMM</name>
<evidence type="ECO:0000256" key="6">
    <source>
        <dbReference type="ARBA" id="ARBA00022989"/>
    </source>
</evidence>
<evidence type="ECO:0000256" key="9">
    <source>
        <dbReference type="ARBA" id="ARBA00023136"/>
    </source>
</evidence>
<evidence type="ECO:0000256" key="13">
    <source>
        <dbReference type="SAM" id="Phobius"/>
    </source>
</evidence>
<keyword evidence="7" id="KW-0915">Sodium</keyword>
<evidence type="ECO:0000256" key="8">
    <source>
        <dbReference type="ARBA" id="ARBA00023065"/>
    </source>
</evidence>
<evidence type="ECO:0000256" key="4">
    <source>
        <dbReference type="ARBA" id="ARBA00022461"/>
    </source>
</evidence>
<evidence type="ECO:0000256" key="2">
    <source>
        <dbReference type="ARBA" id="ARBA00007193"/>
    </source>
</evidence>
<evidence type="ECO:0000313" key="14">
    <source>
        <dbReference type="EnsemblMetazoa" id="SMAR013789-PA"/>
    </source>
</evidence>
<keyword evidence="8 12" id="KW-0406">Ion transport</keyword>
<evidence type="ECO:0000256" key="3">
    <source>
        <dbReference type="ARBA" id="ARBA00022448"/>
    </source>
</evidence>
<dbReference type="EnsemblMetazoa" id="SMAR013789-RA">
    <property type="protein sequence ID" value="SMAR013789-PA"/>
    <property type="gene ID" value="SMAR013789"/>
</dbReference>
<evidence type="ECO:0000256" key="7">
    <source>
        <dbReference type="ARBA" id="ARBA00023053"/>
    </source>
</evidence>
<keyword evidence="9 13" id="KW-0472">Membrane</keyword>
<feature type="transmembrane region" description="Helical" evidence="13">
    <location>
        <begin position="204"/>
        <end position="223"/>
    </location>
</feature>
<protein>
    <submittedName>
        <fullName evidence="14">Uncharacterized protein</fullName>
    </submittedName>
</protein>
<dbReference type="HOGENOM" id="CLU_1162427_0_0_1"/>
<dbReference type="InterPro" id="IPR001873">
    <property type="entry name" value="ENaC"/>
</dbReference>
<keyword evidence="6 13" id="KW-1133">Transmembrane helix</keyword>
<dbReference type="AlphaFoldDB" id="T1JIV8"/>
<keyword evidence="10 12" id="KW-0739">Sodium transport</keyword>
<keyword evidence="3 12" id="KW-0813">Transport</keyword>
<evidence type="ECO:0000313" key="15">
    <source>
        <dbReference type="Proteomes" id="UP000014500"/>
    </source>
</evidence>
<comment type="similarity">
    <text evidence="2 12">Belongs to the amiloride-sensitive sodium channel (TC 1.A.6) family.</text>
</comment>
<keyword evidence="15" id="KW-1185">Reference proteome</keyword>
<dbReference type="GO" id="GO:0005272">
    <property type="term" value="F:sodium channel activity"/>
    <property type="evidence" value="ECO:0007669"/>
    <property type="project" value="UniProtKB-KW"/>
</dbReference>
<evidence type="ECO:0000256" key="5">
    <source>
        <dbReference type="ARBA" id="ARBA00022692"/>
    </source>
</evidence>